<name>A0A1V6V6Y6_9EURO</name>
<reference evidence="3" key="1">
    <citation type="journal article" date="2017" name="Nat. Microbiol.">
        <title>Global analysis of biosynthetic gene clusters reveals vast potential of secondary metabolite production in Penicillium species.</title>
        <authorList>
            <person name="Nielsen J.C."/>
            <person name="Grijseels S."/>
            <person name="Prigent S."/>
            <person name="Ji B."/>
            <person name="Dainat J."/>
            <person name="Nielsen K.F."/>
            <person name="Frisvad J.C."/>
            <person name="Workman M."/>
            <person name="Nielsen J."/>
        </authorList>
    </citation>
    <scope>NUCLEOTIDE SEQUENCE [LARGE SCALE GENOMIC DNA]</scope>
    <source>
        <strain evidence="3">IBT 31321</strain>
    </source>
</reference>
<organism evidence="2 3">
    <name type="scientific">Penicillium coprophilum</name>
    <dbReference type="NCBI Taxonomy" id="36646"/>
    <lineage>
        <taxon>Eukaryota</taxon>
        <taxon>Fungi</taxon>
        <taxon>Dikarya</taxon>
        <taxon>Ascomycota</taxon>
        <taxon>Pezizomycotina</taxon>
        <taxon>Eurotiomycetes</taxon>
        <taxon>Eurotiomycetidae</taxon>
        <taxon>Eurotiales</taxon>
        <taxon>Aspergillaceae</taxon>
        <taxon>Penicillium</taxon>
    </lineage>
</organism>
<keyword evidence="1" id="KW-0732">Signal</keyword>
<sequence length="120" mass="12515">MRFNMAALALASGLTSAAGIAPVAKIIHNQTSFRQQNLEIVRQLPEACSVAACLNLTAQLTCIANALTNGDPVALQKCLTTTMSQLCSCVACYPTLNNMLVALGICPVSNNEGGDKSSSR</sequence>
<evidence type="ECO:0000256" key="1">
    <source>
        <dbReference type="SAM" id="SignalP"/>
    </source>
</evidence>
<comment type="caution">
    <text evidence="2">The sequence shown here is derived from an EMBL/GenBank/DDBJ whole genome shotgun (WGS) entry which is preliminary data.</text>
</comment>
<feature type="signal peptide" evidence="1">
    <location>
        <begin position="1"/>
        <end position="19"/>
    </location>
</feature>
<dbReference type="Proteomes" id="UP000191500">
    <property type="component" value="Unassembled WGS sequence"/>
</dbReference>
<feature type="chain" id="PRO_5013206799" description="Fungal calcium binding protein domain-containing protein" evidence="1">
    <location>
        <begin position="20"/>
        <end position="120"/>
    </location>
</feature>
<evidence type="ECO:0008006" key="4">
    <source>
        <dbReference type="Google" id="ProtNLM"/>
    </source>
</evidence>
<gene>
    <name evidence="2" type="ORF">PENCOP_c001G03410</name>
</gene>
<evidence type="ECO:0000313" key="2">
    <source>
        <dbReference type="EMBL" id="OQE46259.1"/>
    </source>
</evidence>
<evidence type="ECO:0000313" key="3">
    <source>
        <dbReference type="Proteomes" id="UP000191500"/>
    </source>
</evidence>
<dbReference type="EMBL" id="MDDG01000001">
    <property type="protein sequence ID" value="OQE46259.1"/>
    <property type="molecule type" value="Genomic_DNA"/>
</dbReference>
<keyword evidence="3" id="KW-1185">Reference proteome</keyword>
<dbReference type="AlphaFoldDB" id="A0A1V6V6Y6"/>
<protein>
    <recommendedName>
        <fullName evidence="4">Fungal calcium binding protein domain-containing protein</fullName>
    </recommendedName>
</protein>
<accession>A0A1V6V6Y6</accession>
<proteinExistence type="predicted"/>